<gene>
    <name evidence="8" type="primary">LOC102514962</name>
</gene>
<dbReference type="KEGG" id="cfr:102514962"/>
<feature type="coiled-coil region" evidence="4">
    <location>
        <begin position="700"/>
        <end position="857"/>
    </location>
</feature>
<dbReference type="RefSeq" id="XP_032316721.1">
    <property type="nucleotide sequence ID" value="XM_032460830.1"/>
</dbReference>
<feature type="region of interest" description="Disordered" evidence="5">
    <location>
        <begin position="874"/>
        <end position="925"/>
    </location>
</feature>
<dbReference type="GO" id="GO:0007030">
    <property type="term" value="P:Golgi organization"/>
    <property type="evidence" value="ECO:0007669"/>
    <property type="project" value="TreeGrafter"/>
</dbReference>
<dbReference type="GO" id="GO:0006888">
    <property type="term" value="P:endoplasmic reticulum to Golgi vesicle-mediated transport"/>
    <property type="evidence" value="ECO:0007669"/>
    <property type="project" value="TreeGrafter"/>
</dbReference>
<feature type="region of interest" description="Disordered" evidence="5">
    <location>
        <begin position="318"/>
        <end position="388"/>
    </location>
</feature>
<feature type="coiled-coil region" evidence="4">
    <location>
        <begin position="1571"/>
        <end position="1707"/>
    </location>
</feature>
<protein>
    <submittedName>
        <fullName evidence="8">Thyroid receptor-interacting protein 11-like</fullName>
    </submittedName>
</protein>
<keyword evidence="3 4" id="KW-0175">Coiled coil</keyword>
<proteinExistence type="predicted"/>
<evidence type="ECO:0000313" key="7">
    <source>
        <dbReference type="Proteomes" id="UP000694856"/>
    </source>
</evidence>
<name>A0A8B8RFH9_CAMFR</name>
<dbReference type="GO" id="GO:0031267">
    <property type="term" value="F:small GTPase binding"/>
    <property type="evidence" value="ECO:0007669"/>
    <property type="project" value="TreeGrafter"/>
</dbReference>
<evidence type="ECO:0000313" key="8">
    <source>
        <dbReference type="RefSeq" id="XP_032316721.1"/>
    </source>
</evidence>
<dbReference type="PANTHER" id="PTHR18921:SF2">
    <property type="entry name" value="THYROID RECEPTOR-INTERACTING PROTEIN 11"/>
    <property type="match status" value="1"/>
</dbReference>
<feature type="coiled-coil region" evidence="4">
    <location>
        <begin position="1328"/>
        <end position="1436"/>
    </location>
</feature>
<dbReference type="GeneID" id="102514962"/>
<dbReference type="PANTHER" id="PTHR18921">
    <property type="entry name" value="MYOSIN HEAVY CHAIN - RELATED"/>
    <property type="match status" value="1"/>
</dbReference>
<comment type="subcellular location">
    <subcellularLocation>
        <location evidence="1">Golgi apparatus</location>
    </subcellularLocation>
</comment>
<evidence type="ECO:0000256" key="1">
    <source>
        <dbReference type="ARBA" id="ARBA00004555"/>
    </source>
</evidence>
<feature type="domain" description="GRIP" evidence="6">
    <location>
        <begin position="1714"/>
        <end position="1763"/>
    </location>
</feature>
<sequence>MSSWFSGLSSGLGHSLGQVGGSVASFTGHITNVLRKGSEKVEVPESKTKEVEDSQSILKSENERLKTLYSDLEEKYEASELQIRQQTTSYRHQLQQKDVDIKLLTARQIALKDQLLKLQSVSRSVDPEAGSVPPVTLPPPLGYDTNDHALAVRNNDMDFADLIWSQQEINRLSNKVLRLEADVNHWRHIAEKFTVQGAESLDQNEICKLQNTIKELEQNRYKEIDDHQLEIVTMQNVHQQKLAEVSRSHRQKCRDYEERIGELENLLLQGGSGIGPTHEFQIHDMQKAIQILQAEKEESTKKIKELEDRMKYINGKSSVESERDVLRREQDRINEENKERTEEDELQPYVMKQSDAMTAKEQVLPPSTSMEEVFREQQALSDAENEPMRLSSLSQDNDVIEHNLKLQERVQVLEKENSQLSQEKEELQRSLVKLSNDYEVIKSTATRDMNSGSKVHDLRCDLEGKEGQLNQSTTKKELLTPELGELDEKKQETAEHVVLMKDQRSEQQNEGDGVIQKLKQELEEEKRRVRQLEDDQMNITKELDMQKERLIQSELAANDLLLTKQKLEDKVEDLLHQLNQSQDCNVDIQKENCQLKEVIKENEKELSRIKNEFAQSLNQDTNVKVDSLKEQEAEVRNLRQNLSKMQKLNVNLSKVAFDLKMENEKLVLALEDVRRQWEESIVGNTQKSLGKNTLVEALKMEKGQSEAELCQAEKRLLEETRKNKQMIEELSNTHHPDSSALHLEQECLIQLSQEKDSEIAELKNIEQIIADHKETQAMLSSCLEEQEQLKQLIEEKETFIEKLQGSSDPWEELEKYTQGLRKMELLQQTIEEKDTSLASMKEENSHLKEELERLREDSQTESTINPNMLDAITDLDSESSPSSVMKGNLKKKIKHDQKITEDQNQTKMQKRQSLQEQKQEMDGLQSQQEQMNIKHTQLFTARGEETENLQNTIEQIKTQLPEKSQHMPTEHLGVFQVTKIQSLNIENGTEKHDFSKADAERLVGLKEQKLEIQLLTEKNICLIEQIDQLSKTEVGKLTQLIQQKDLEIQCLHTKISSASYTQDNGCLQQQLQMYALEREQILAVLDEKIKENSLLKRENFRMVDIIMGKEADLEKLRDANMKLPPRAESSDQDMCRETIRNLSHIIRERDIEMDALNQKCQTLLTVLQNSSSGNEVNGVKINQFEELLREREQLKQHVSIMEEWKQHVVATVQNMQRGSTHLQNELQQLQARVFMDSDNKSQLQMSYTDLIKNYEENKTQLKNLEIQVAQMQLSLEQLCNAKALLLGKPELTLPQPSTESPPSESAASLQAVKSDGSSESSKLLQGEIEELRKSTKEKDAAIRTLQEDNQRLCESIAAASELDRKQHEERDSKLQQLREKQDDLQNLLQERELLLKAKSDELLSVSEDFTNEVSENEILRQAVINLKERVASLEVDICKLKEANEKIVQTWREKETENQALQQTNMRLSMMRREERLKFVAMKEKPLALEQLLKENEQGKNGELNQLLHAVTSMQEKTLIFQQERDEVMLALKQKQMENCALQSEVQHLHNKELHLKQDLERAHRLALESKESHNRKALAAEDRAAQLRMKAKALEEKLLLSSNAMEDARQRACLRMESLKEQLNVVTRQKDDISQQLCASQEQEKQYAQALANLKMEFAEWMEKADDLEGKLQKTKAVLNLKEEEIKVLTKQNEVQREVLDDVQRKLLDLVSKAEEKVDKSLVRKLLMEYFQTPRPQRHEVLELLGNTLGIKREEMELVFKEEQGGGTRWMTRWLGSKSVPNTPPRPNQQFMPKNSFSELFAQFLETESHSTGPPSKASTEDTKTPSSPGRKQLAKNAPPSLTTTLGAAPKTPSVNHCSTAVSLINPPGPTTDGSEHLLLNAVTDVLPTYTPLLLSPGKSAGVVPKDLSKQ</sequence>
<evidence type="ECO:0000256" key="2">
    <source>
        <dbReference type="ARBA" id="ARBA00023034"/>
    </source>
</evidence>
<feature type="coiled-coil region" evidence="4">
    <location>
        <begin position="515"/>
        <end position="655"/>
    </location>
</feature>
<evidence type="ECO:0000259" key="6">
    <source>
        <dbReference type="PROSITE" id="PS50913"/>
    </source>
</evidence>
<feature type="coiled-coil region" evidence="4">
    <location>
        <begin position="55"/>
        <end position="89"/>
    </location>
</feature>
<reference evidence="8" key="1">
    <citation type="submission" date="2025-08" db="UniProtKB">
        <authorList>
            <consortium name="RefSeq"/>
        </authorList>
    </citation>
    <scope>IDENTIFICATION</scope>
    <source>
        <tissue evidence="8">Ear skin</tissue>
    </source>
</reference>
<keyword evidence="2" id="KW-0333">Golgi apparatus</keyword>
<dbReference type="PROSITE" id="PS50913">
    <property type="entry name" value="GRIP"/>
    <property type="match status" value="1"/>
</dbReference>
<feature type="region of interest" description="Disordered" evidence="5">
    <location>
        <begin position="1808"/>
        <end position="1856"/>
    </location>
</feature>
<evidence type="ECO:0000256" key="4">
    <source>
        <dbReference type="SAM" id="Coils"/>
    </source>
</evidence>
<dbReference type="InterPro" id="IPR000237">
    <property type="entry name" value="GRIP_dom"/>
</dbReference>
<feature type="compositionally biased region" description="Low complexity" evidence="5">
    <location>
        <begin position="1292"/>
        <end position="1310"/>
    </location>
</feature>
<feature type="region of interest" description="Disordered" evidence="5">
    <location>
        <begin position="1292"/>
        <end position="1323"/>
    </location>
</feature>
<accession>A0A8B8RFH9</accession>
<organism evidence="7 8">
    <name type="scientific">Camelus ferus</name>
    <name type="common">Wild bactrian camel</name>
    <name type="synonym">Camelus bactrianus ferus</name>
    <dbReference type="NCBI Taxonomy" id="419612"/>
    <lineage>
        <taxon>Eukaryota</taxon>
        <taxon>Metazoa</taxon>
        <taxon>Chordata</taxon>
        <taxon>Craniata</taxon>
        <taxon>Vertebrata</taxon>
        <taxon>Euteleostomi</taxon>
        <taxon>Mammalia</taxon>
        <taxon>Eutheria</taxon>
        <taxon>Laurasiatheria</taxon>
        <taxon>Artiodactyla</taxon>
        <taxon>Tylopoda</taxon>
        <taxon>Camelidae</taxon>
        <taxon>Camelus</taxon>
    </lineage>
</organism>
<evidence type="ECO:0000256" key="3">
    <source>
        <dbReference type="ARBA" id="ARBA00023054"/>
    </source>
</evidence>
<evidence type="ECO:0000256" key="5">
    <source>
        <dbReference type="SAM" id="MobiDB-lite"/>
    </source>
</evidence>
<feature type="compositionally biased region" description="Polar residues" evidence="5">
    <location>
        <begin position="902"/>
        <end position="916"/>
    </location>
</feature>
<feature type="coiled-coil region" evidence="4">
    <location>
        <begin position="1212"/>
        <end position="1281"/>
    </location>
</feature>
<feature type="coiled-coil region" evidence="4">
    <location>
        <begin position="403"/>
        <end position="444"/>
    </location>
</feature>
<dbReference type="GO" id="GO:0005794">
    <property type="term" value="C:Golgi apparatus"/>
    <property type="evidence" value="ECO:0007669"/>
    <property type="project" value="UniProtKB-SubCell"/>
</dbReference>
<dbReference type="Proteomes" id="UP000694856">
    <property type="component" value="Chromosome 18"/>
</dbReference>
<feature type="compositionally biased region" description="Basic and acidic residues" evidence="5">
    <location>
        <begin position="319"/>
        <end position="341"/>
    </location>
</feature>
<keyword evidence="7" id="KW-1185">Reference proteome</keyword>